<feature type="compositionally biased region" description="Basic and acidic residues" evidence="13">
    <location>
        <begin position="509"/>
        <end position="518"/>
    </location>
</feature>
<dbReference type="GO" id="GO:0016829">
    <property type="term" value="F:lyase activity"/>
    <property type="evidence" value="ECO:0007669"/>
    <property type="project" value="UniProtKB-KW"/>
</dbReference>
<dbReference type="Pfam" id="PF02586">
    <property type="entry name" value="SRAP"/>
    <property type="match status" value="1"/>
</dbReference>
<sequence>MGGAHGAGAEKPDCGVTSASWPFDVNPSHSIPVWFGLEEALKLIRFQPLPRAGTPSTGAGCSKPCVQPGLEHCQGWGSHSFSGHPVPAPQHPHREELLPKSSSQSPLWQVKAIPLSCPYIPCPKPLSSFPGAPLGTGAALRSSLQEPSLLQADPVPLSAWLRAEPLQPRLCPGPRPVPGRRSRSRPARSHLPAGRSRAPAAALSRRWARFRSAPFRSGGMCGRTACSLGADSLRRACAYRDRRGRRREPEWIRAERYRPSYNKGPQSSGPVLLSRRHLQQDADSSERVLMDMRWGLVPSWYKQDDPSKMLFKTSNCRSDTMLSKASYKGALLKGKRCVVLADGFYEWQQHSGGKQPYFIHFPQAKDTAAEEEGGDEEWKGWRLLTMAGIFDCWEPPAGGEALYTYTIITVDASKDLSFIHHRMPAILDGDDAITKWLDFAEVPTQEAVKLIRPIENIVFHPVSTFVNSIRNNTPECLAPIELGDKKEVKGTPSSQAMLGWLKTSQEGSSQKKENDLPKGMRQFSHSPSPRKTSAGILQQWLGKEGDPPAKKHKG</sequence>
<comment type="similarity">
    <text evidence="1 12">Belongs to the SOS response-associated peptidase family.</text>
</comment>
<evidence type="ECO:0000256" key="5">
    <source>
        <dbReference type="ARBA" id="ARBA00022801"/>
    </source>
</evidence>
<proteinExistence type="inferred from homology"/>
<evidence type="ECO:0000256" key="11">
    <source>
        <dbReference type="ARBA" id="ARBA00031130"/>
    </source>
</evidence>
<organism evidence="14 15">
    <name type="scientific">Amazona collaria</name>
    <name type="common">yellow-billed parrot</name>
    <dbReference type="NCBI Taxonomy" id="241587"/>
    <lineage>
        <taxon>Eukaryota</taxon>
        <taxon>Metazoa</taxon>
        <taxon>Chordata</taxon>
        <taxon>Craniata</taxon>
        <taxon>Vertebrata</taxon>
        <taxon>Euteleostomi</taxon>
        <taxon>Archelosauria</taxon>
        <taxon>Archosauria</taxon>
        <taxon>Dinosauria</taxon>
        <taxon>Saurischia</taxon>
        <taxon>Theropoda</taxon>
        <taxon>Coelurosauria</taxon>
        <taxon>Aves</taxon>
        <taxon>Neognathae</taxon>
        <taxon>Neoaves</taxon>
        <taxon>Telluraves</taxon>
        <taxon>Australaves</taxon>
        <taxon>Psittaciformes</taxon>
        <taxon>Psittacidae</taxon>
        <taxon>Amazona</taxon>
    </lineage>
</organism>
<dbReference type="Gene3D" id="3.90.1680.10">
    <property type="entry name" value="SOS response associated peptidase-like"/>
    <property type="match status" value="1"/>
</dbReference>
<evidence type="ECO:0000313" key="15">
    <source>
        <dbReference type="Proteomes" id="UP000694522"/>
    </source>
</evidence>
<evidence type="ECO:0000256" key="1">
    <source>
        <dbReference type="ARBA" id="ARBA00008136"/>
    </source>
</evidence>
<evidence type="ECO:0000256" key="2">
    <source>
        <dbReference type="ARBA" id="ARBA00015888"/>
    </source>
</evidence>
<dbReference type="AlphaFoldDB" id="A0A8B9IXJ8"/>
<keyword evidence="15" id="KW-1185">Reference proteome</keyword>
<evidence type="ECO:0000256" key="8">
    <source>
        <dbReference type="ARBA" id="ARBA00023239"/>
    </source>
</evidence>
<accession>A0A8B9IXJ8</accession>
<feature type="compositionally biased region" description="Basic residues" evidence="13">
    <location>
        <begin position="178"/>
        <end position="188"/>
    </location>
</feature>
<evidence type="ECO:0000256" key="12">
    <source>
        <dbReference type="RuleBase" id="RU364100"/>
    </source>
</evidence>
<keyword evidence="3 12" id="KW-0645">Protease</keyword>
<evidence type="ECO:0000256" key="10">
    <source>
        <dbReference type="ARBA" id="ARBA00030898"/>
    </source>
</evidence>
<dbReference type="GO" id="GO:0003697">
    <property type="term" value="F:single-stranded DNA binding"/>
    <property type="evidence" value="ECO:0007669"/>
    <property type="project" value="InterPro"/>
</dbReference>
<keyword evidence="8" id="KW-0456">Lyase</keyword>
<keyword evidence="7" id="KW-0238">DNA-binding</keyword>
<feature type="compositionally biased region" description="Low complexity" evidence="13">
    <location>
        <begin position="189"/>
        <end position="200"/>
    </location>
</feature>
<reference evidence="14" key="1">
    <citation type="submission" date="2025-08" db="UniProtKB">
        <authorList>
            <consortium name="Ensembl"/>
        </authorList>
    </citation>
    <scope>IDENTIFICATION</scope>
</reference>
<dbReference type="GO" id="GO:0008233">
    <property type="term" value="F:peptidase activity"/>
    <property type="evidence" value="ECO:0007669"/>
    <property type="project" value="UniProtKB-KW"/>
</dbReference>
<evidence type="ECO:0000313" key="14">
    <source>
        <dbReference type="Ensembl" id="ENSACOP00000012728.1"/>
    </source>
</evidence>
<dbReference type="InterPro" id="IPR003738">
    <property type="entry name" value="SRAP"/>
</dbReference>
<evidence type="ECO:0000256" key="3">
    <source>
        <dbReference type="ARBA" id="ARBA00022670"/>
    </source>
</evidence>
<dbReference type="GO" id="GO:0006508">
    <property type="term" value="P:proteolysis"/>
    <property type="evidence" value="ECO:0007669"/>
    <property type="project" value="UniProtKB-KW"/>
</dbReference>
<dbReference type="Ensembl" id="ENSACOT00000013176.1">
    <property type="protein sequence ID" value="ENSACOP00000012728.1"/>
    <property type="gene ID" value="ENSACOG00000008841.1"/>
</dbReference>
<evidence type="ECO:0000256" key="4">
    <source>
        <dbReference type="ARBA" id="ARBA00022763"/>
    </source>
</evidence>
<feature type="region of interest" description="Disordered" evidence="13">
    <location>
        <begin position="168"/>
        <end position="200"/>
    </location>
</feature>
<evidence type="ECO:0000256" key="7">
    <source>
        <dbReference type="ARBA" id="ARBA00023125"/>
    </source>
</evidence>
<keyword evidence="4" id="KW-0227">DNA damage</keyword>
<keyword evidence="6" id="KW-0190">Covalent protein-DNA linkage</keyword>
<dbReference type="GO" id="GO:0106300">
    <property type="term" value="P:protein-DNA covalent cross-linking repair"/>
    <property type="evidence" value="ECO:0007669"/>
    <property type="project" value="InterPro"/>
</dbReference>
<feature type="region of interest" description="Disordered" evidence="13">
    <location>
        <begin position="502"/>
        <end position="554"/>
    </location>
</feature>
<name>A0A8B9IXJ8_9PSIT</name>
<dbReference type="Proteomes" id="UP000694522">
    <property type="component" value="Unplaced"/>
</dbReference>
<feature type="compositionally biased region" description="Basic and acidic residues" evidence="13">
    <location>
        <begin position="543"/>
        <end position="554"/>
    </location>
</feature>
<protein>
    <recommendedName>
        <fullName evidence="2 12">Abasic site processing protein HMCES</fullName>
        <shortName evidence="12">ES cell-specific 5hmC-binding protein</shortName>
        <ecNumber evidence="12">3.4.-.-</ecNumber>
    </recommendedName>
    <alternativeName>
        <fullName evidence="9 12">Embryonic stem cell-specific 5-hydroxymethylcytosine-binding protein</fullName>
    </alternativeName>
    <alternativeName>
        <fullName evidence="10 12">Peptidase HMCES</fullName>
    </alternativeName>
    <alternativeName>
        <fullName evidence="11 12">SRAP domain-containing protein 1</fullName>
    </alternativeName>
</protein>
<comment type="function">
    <text evidence="12">Sensor of abasic sites in single-stranded DNA (ssDNA) required to preserve genome integrity by promoting error-free repair of abasic sites. Acts as an enzyme that recognizes and binds abasic sites in ssDNA at replication forks and chemically modifies the lesion by forming a covalent cross-link with DNA: forms a stable thiazolidine linkage between a ring-opened abasic site and the alpha-amino and sulfhydryl substituents of its N-terminal catalytic cysteine residue. The HMCES DNA-protein cross-link is then either reversed or degraded. HMCES is able to catalyze the reversal of its thiazolidine cross-link and cycle between a cross-link and a non-cross-linked state depending on DNA context: mediates self-reversal of the thiazolidine cross-link in double stranded DNA, allowing APEX1 to initiate downstream repair of abasic sites. The HMCES DNA-protein cross-link can also be degraded by the SPRTN metalloprotease following unfolding by the BRIP1/FANCJ helicase. Acts as a protease: mediates autocatalytic processing of its N-terminal methionine in order to expose the catalytic cysteine.</text>
</comment>
<dbReference type="InterPro" id="IPR036590">
    <property type="entry name" value="SRAP-like"/>
</dbReference>
<dbReference type="PANTHER" id="PTHR13604">
    <property type="entry name" value="DC12-RELATED"/>
    <property type="match status" value="1"/>
</dbReference>
<reference evidence="14" key="2">
    <citation type="submission" date="2025-09" db="UniProtKB">
        <authorList>
            <consortium name="Ensembl"/>
        </authorList>
    </citation>
    <scope>IDENTIFICATION</scope>
</reference>
<dbReference type="EC" id="3.4.-.-" evidence="12"/>
<dbReference type="SUPFAM" id="SSF143081">
    <property type="entry name" value="BB1717-like"/>
    <property type="match status" value="1"/>
</dbReference>
<keyword evidence="5 12" id="KW-0378">Hydrolase</keyword>
<dbReference type="PANTHER" id="PTHR13604:SF0">
    <property type="entry name" value="ABASIC SITE PROCESSING PROTEIN HMCES"/>
    <property type="match status" value="1"/>
</dbReference>
<evidence type="ECO:0000256" key="6">
    <source>
        <dbReference type="ARBA" id="ARBA00023124"/>
    </source>
</evidence>
<evidence type="ECO:0000256" key="13">
    <source>
        <dbReference type="SAM" id="MobiDB-lite"/>
    </source>
</evidence>
<evidence type="ECO:0000256" key="9">
    <source>
        <dbReference type="ARBA" id="ARBA00030390"/>
    </source>
</evidence>